<feature type="non-terminal residue" evidence="9">
    <location>
        <position position="167"/>
    </location>
</feature>
<evidence type="ECO:0000256" key="2">
    <source>
        <dbReference type="ARBA" id="ARBA00022525"/>
    </source>
</evidence>
<feature type="domain" description="SRCR" evidence="8">
    <location>
        <begin position="1"/>
        <end position="95"/>
    </location>
</feature>
<dbReference type="Pfam" id="PF00530">
    <property type="entry name" value="SRCR"/>
    <property type="match status" value="2"/>
</dbReference>
<evidence type="ECO:0000256" key="7">
    <source>
        <dbReference type="PROSITE-ProRule" id="PRU00196"/>
    </source>
</evidence>
<dbReference type="GO" id="GO:0031638">
    <property type="term" value="P:zymogen activation"/>
    <property type="evidence" value="ECO:0007669"/>
    <property type="project" value="TreeGrafter"/>
</dbReference>
<dbReference type="PANTHER" id="PTHR48071">
    <property type="entry name" value="SRCR DOMAIN-CONTAINING PROTEIN"/>
    <property type="match status" value="1"/>
</dbReference>
<evidence type="ECO:0000256" key="3">
    <source>
        <dbReference type="ARBA" id="ARBA00022729"/>
    </source>
</evidence>
<dbReference type="PRINTS" id="PR00258">
    <property type="entry name" value="SPERACTRCPTR"/>
</dbReference>
<dbReference type="SUPFAM" id="SSF56487">
    <property type="entry name" value="SRCR-like"/>
    <property type="match status" value="2"/>
</dbReference>
<dbReference type="EMBL" id="WEIT01040340">
    <property type="protein sequence ID" value="NWI83694.1"/>
    <property type="molecule type" value="Genomic_DNA"/>
</dbReference>
<evidence type="ECO:0000256" key="6">
    <source>
        <dbReference type="ARBA" id="ARBA00023180"/>
    </source>
</evidence>
<feature type="domain" description="SRCR" evidence="8">
    <location>
        <begin position="123"/>
        <end position="167"/>
    </location>
</feature>
<dbReference type="Gene3D" id="3.10.250.10">
    <property type="entry name" value="SRCR-like domain"/>
    <property type="match status" value="2"/>
</dbReference>
<keyword evidence="10" id="KW-1185">Reference proteome</keyword>
<evidence type="ECO:0000259" key="8">
    <source>
        <dbReference type="PROSITE" id="PS50287"/>
    </source>
</evidence>
<comment type="caution">
    <text evidence="9">The sequence shown here is derived from an EMBL/GenBank/DDBJ whole genome shotgun (WGS) entry which is preliminary data.</text>
</comment>
<sequence>RCAGRVEVMHGGEWGSVCVFDFDWEARWAIVVCRQLGCGRVAKASPYAPFGQGTGRIWLQLFFCRGTEDTLEKCLVSEWGEHFCGHDREVGVACTVLGLPPCVGASRAGLSRSRAPVADAAELRLAGGGTPCAGRGEVKLQGRWGSVGDDSWDMEDAEVVCQQLGCG</sequence>
<proteinExistence type="predicted"/>
<organism evidence="9 10">
    <name type="scientific">Dryoscopus gambensis</name>
    <dbReference type="NCBI Taxonomy" id="85069"/>
    <lineage>
        <taxon>Eukaryota</taxon>
        <taxon>Metazoa</taxon>
        <taxon>Chordata</taxon>
        <taxon>Craniata</taxon>
        <taxon>Vertebrata</taxon>
        <taxon>Euteleostomi</taxon>
        <taxon>Archelosauria</taxon>
        <taxon>Archosauria</taxon>
        <taxon>Dinosauria</taxon>
        <taxon>Saurischia</taxon>
        <taxon>Theropoda</taxon>
        <taxon>Coelurosauria</taxon>
        <taxon>Aves</taxon>
        <taxon>Neognathae</taxon>
        <taxon>Neoaves</taxon>
        <taxon>Telluraves</taxon>
        <taxon>Australaves</taxon>
        <taxon>Passeriformes</taxon>
        <taxon>Corvoidea</taxon>
        <taxon>Malaconotidae</taxon>
        <taxon>Dryoscopus</taxon>
    </lineage>
</organism>
<dbReference type="PROSITE" id="PS50287">
    <property type="entry name" value="SRCR_2"/>
    <property type="match status" value="2"/>
</dbReference>
<dbReference type="GO" id="GO:0004252">
    <property type="term" value="F:serine-type endopeptidase activity"/>
    <property type="evidence" value="ECO:0007669"/>
    <property type="project" value="TreeGrafter"/>
</dbReference>
<accession>A0A851EVQ5</accession>
<protein>
    <submittedName>
        <fullName evidence="9">DMBT1 protein</fullName>
    </submittedName>
</protein>
<dbReference type="PANTHER" id="PTHR48071:SF15">
    <property type="entry name" value="SRCR DOMAIN-CONTAINING PROTEIN"/>
    <property type="match status" value="1"/>
</dbReference>
<evidence type="ECO:0000256" key="4">
    <source>
        <dbReference type="ARBA" id="ARBA00022737"/>
    </source>
</evidence>
<dbReference type="FunFam" id="3.10.250.10:FF:000009">
    <property type="entry name" value="WC1"/>
    <property type="match status" value="1"/>
</dbReference>
<evidence type="ECO:0000256" key="1">
    <source>
        <dbReference type="ARBA" id="ARBA00004613"/>
    </source>
</evidence>
<keyword evidence="4" id="KW-0677">Repeat</keyword>
<keyword evidence="3" id="KW-0732">Signal</keyword>
<dbReference type="SMART" id="SM00202">
    <property type="entry name" value="SR"/>
    <property type="match status" value="1"/>
</dbReference>
<keyword evidence="2" id="KW-0964">Secreted</keyword>
<evidence type="ECO:0000313" key="10">
    <source>
        <dbReference type="Proteomes" id="UP000604080"/>
    </source>
</evidence>
<dbReference type="GO" id="GO:0005886">
    <property type="term" value="C:plasma membrane"/>
    <property type="evidence" value="ECO:0007669"/>
    <property type="project" value="TreeGrafter"/>
</dbReference>
<evidence type="ECO:0000313" key="9">
    <source>
        <dbReference type="EMBL" id="NWI83694.1"/>
    </source>
</evidence>
<feature type="non-terminal residue" evidence="9">
    <location>
        <position position="1"/>
    </location>
</feature>
<name>A0A851EVQ5_9CORV</name>
<comment type="subcellular location">
    <subcellularLocation>
        <location evidence="1">Secreted</location>
    </subcellularLocation>
</comment>
<dbReference type="Proteomes" id="UP000604080">
    <property type="component" value="Unassembled WGS sequence"/>
</dbReference>
<feature type="disulfide bond" evidence="7">
    <location>
        <begin position="33"/>
        <end position="94"/>
    </location>
</feature>
<dbReference type="InterPro" id="IPR001190">
    <property type="entry name" value="SRCR"/>
</dbReference>
<comment type="caution">
    <text evidence="7">Lacks conserved residue(s) required for the propagation of feature annotation.</text>
</comment>
<evidence type="ECO:0000256" key="5">
    <source>
        <dbReference type="ARBA" id="ARBA00023157"/>
    </source>
</evidence>
<keyword evidence="6" id="KW-0325">Glycoprotein</keyword>
<gene>
    <name evidence="9" type="primary">Dmbt1_6</name>
    <name evidence="9" type="ORF">DRYGAM_R04606</name>
</gene>
<dbReference type="AlphaFoldDB" id="A0A851EVQ5"/>
<keyword evidence="5 7" id="KW-1015">Disulfide bond</keyword>
<dbReference type="InterPro" id="IPR036772">
    <property type="entry name" value="SRCR-like_dom_sf"/>
</dbReference>
<reference evidence="9" key="1">
    <citation type="submission" date="2019-10" db="EMBL/GenBank/DDBJ databases">
        <title>Bird 10,000 Genomes (B10K) Project - Family phase.</title>
        <authorList>
            <person name="Zhang G."/>
        </authorList>
    </citation>
    <scope>NUCLEOTIDE SEQUENCE</scope>
    <source>
        <strain evidence="9">B10K-DU-002-56</strain>
        <tissue evidence="9">Muscle</tissue>
    </source>
</reference>
<feature type="disulfide bond" evidence="7">
    <location>
        <begin position="64"/>
        <end position="74"/>
    </location>
</feature>